<gene>
    <name evidence="1" type="ORF">DDT56_16140</name>
</gene>
<comment type="caution">
    <text evidence="1">The sequence shown here is derived from an EMBL/GenBank/DDBJ whole genome shotgun (WGS) entry which is preliminary data.</text>
</comment>
<protein>
    <submittedName>
        <fullName evidence="1">Uncharacterized protein</fullName>
    </submittedName>
</protein>
<dbReference type="Proteomes" id="UP000296159">
    <property type="component" value="Unassembled WGS sequence"/>
</dbReference>
<sequence length="601" mass="65560">MANAFEFEANLNDKMTAEIIRLENTVRRINPLLDKTTEGLKLGGNDSADSVSKINKVIDGLSRSAKDSVQHIGDIVPPLKMVTGLTAGLGGAVAAINAVKNNLVEFANYGYRIDTISKNISMTTHAFQELTGAMVENGSKREDAESALVDLYGKAEKASFGQNNEFMALLRLKGIDLHLTKEGLVDVGRLLDDINKAMQTMSPGKQAIWLQEMGLSPELLSYLRNTTDEVQRLKDQAQRDGLILSDQDVTNALAFKQQMNEISAAYDGMILKTQAWLGQSETLMSTIDQIRQIMVNGFDNVTVGNILTFNRGGAQADLLRKASGDEKFKNTLSFKERMDLNLGYASEDLIKKLREYYPPDLRQGGSAINRPQVPALPVLPGVPYNERANNARGLRNNNPGNVRSAPNAVGNDGEFEIFSSSEDGLSAMARQLMLYGDRGNSTLNGIISTYAPSSENNTRAYIQHVAQMTGFDPNQRLDLHDPVVLQALMAAMIKHENKTQPFSGRDLLNSINTAVNDEKWSGKRDPGTLNAQRGEYSSESIFRQPEQGGAAVTANAGLVDAFRAALQDSGVKIELTIINPQTGERKTVTGNGPKVSTAMPF</sequence>
<evidence type="ECO:0000313" key="1">
    <source>
        <dbReference type="EMBL" id="PWC12961.1"/>
    </source>
</evidence>
<reference evidence="1 2" key="1">
    <citation type="submission" date="2018-04" db="EMBL/GenBank/DDBJ databases">
        <title>Brenneria corticis sp.nov.</title>
        <authorList>
            <person name="Li Y."/>
        </authorList>
    </citation>
    <scope>NUCLEOTIDE SEQUENCE [LARGE SCALE GENOMIC DNA]</scope>
    <source>
        <strain evidence="1 2">CFCC 11842</strain>
    </source>
</reference>
<proteinExistence type="predicted"/>
<dbReference type="RefSeq" id="WP_136167458.1">
    <property type="nucleotide sequence ID" value="NZ_KZ819085.1"/>
</dbReference>
<organism evidence="1 2">
    <name type="scientific">Brenneria corticis</name>
    <dbReference type="NCBI Taxonomy" id="2173106"/>
    <lineage>
        <taxon>Bacteria</taxon>
        <taxon>Pseudomonadati</taxon>
        <taxon>Pseudomonadota</taxon>
        <taxon>Gammaproteobacteria</taxon>
        <taxon>Enterobacterales</taxon>
        <taxon>Pectobacteriaceae</taxon>
        <taxon>Brenneria</taxon>
    </lineage>
</organism>
<keyword evidence="2" id="KW-1185">Reference proteome</keyword>
<dbReference type="EMBL" id="QDKH01000020">
    <property type="protein sequence ID" value="PWC12961.1"/>
    <property type="molecule type" value="Genomic_DNA"/>
</dbReference>
<accession>A0A2U1TU79</accession>
<name>A0A2U1TU79_9GAMM</name>
<dbReference type="AlphaFoldDB" id="A0A2U1TU79"/>
<evidence type="ECO:0000313" key="2">
    <source>
        <dbReference type="Proteomes" id="UP000296159"/>
    </source>
</evidence>